<keyword evidence="1 5" id="KW-0238">DNA-binding</keyword>
<dbReference type="SUPFAM" id="SSF52172">
    <property type="entry name" value="CheY-like"/>
    <property type="match status" value="1"/>
</dbReference>
<reference evidence="5 6" key="1">
    <citation type="submission" date="2021-08" db="EMBL/GenBank/DDBJ databases">
        <title>The genome sequence of Chitinophaga sp. B61.</title>
        <authorList>
            <person name="Zhang X."/>
        </authorList>
    </citation>
    <scope>NUCLEOTIDE SEQUENCE [LARGE SCALE GENOMIC DNA]</scope>
    <source>
        <strain evidence="5 6">B61</strain>
    </source>
</reference>
<dbReference type="EMBL" id="JAICCF010000005">
    <property type="protein sequence ID" value="MBW8687526.1"/>
    <property type="molecule type" value="Genomic_DNA"/>
</dbReference>
<comment type="caution">
    <text evidence="5">The sequence shown here is derived from an EMBL/GenBank/DDBJ whole genome shotgun (WGS) entry which is preliminary data.</text>
</comment>
<dbReference type="RefSeq" id="WP_220252858.1">
    <property type="nucleotide sequence ID" value="NZ_JAICCF010000005.1"/>
</dbReference>
<dbReference type="Pfam" id="PF00072">
    <property type="entry name" value="Response_reg"/>
    <property type="match status" value="1"/>
</dbReference>
<dbReference type="PANTHER" id="PTHR48111:SF17">
    <property type="entry name" value="TRANSCRIPTIONAL REGULATORY PROTEIN YPDB"/>
    <property type="match status" value="1"/>
</dbReference>
<dbReference type="PROSITE" id="PS50930">
    <property type="entry name" value="HTH_LYTTR"/>
    <property type="match status" value="1"/>
</dbReference>
<dbReference type="InterPro" id="IPR011006">
    <property type="entry name" value="CheY-like_superfamily"/>
</dbReference>
<accession>A0ABS7GJR1</accession>
<dbReference type="SMART" id="SM00448">
    <property type="entry name" value="REC"/>
    <property type="match status" value="1"/>
</dbReference>
<evidence type="ECO:0000313" key="5">
    <source>
        <dbReference type="EMBL" id="MBW8687526.1"/>
    </source>
</evidence>
<evidence type="ECO:0000259" key="4">
    <source>
        <dbReference type="PROSITE" id="PS50930"/>
    </source>
</evidence>
<dbReference type="SMART" id="SM00850">
    <property type="entry name" value="LytTR"/>
    <property type="match status" value="1"/>
</dbReference>
<feature type="domain" description="Response regulatory" evidence="3">
    <location>
        <begin position="4"/>
        <end position="115"/>
    </location>
</feature>
<keyword evidence="2" id="KW-0597">Phosphoprotein</keyword>
<evidence type="ECO:0000256" key="1">
    <source>
        <dbReference type="ARBA" id="ARBA00023125"/>
    </source>
</evidence>
<gene>
    <name evidence="5" type="ORF">K1Y79_24530</name>
</gene>
<feature type="domain" description="HTH LytTR-type" evidence="4">
    <location>
        <begin position="136"/>
        <end position="210"/>
    </location>
</feature>
<evidence type="ECO:0000313" key="6">
    <source>
        <dbReference type="Proteomes" id="UP000812961"/>
    </source>
</evidence>
<dbReference type="GO" id="GO:0003677">
    <property type="term" value="F:DNA binding"/>
    <property type="evidence" value="ECO:0007669"/>
    <property type="project" value="UniProtKB-KW"/>
</dbReference>
<dbReference type="InterPro" id="IPR001789">
    <property type="entry name" value="Sig_transdc_resp-reg_receiver"/>
</dbReference>
<dbReference type="Gene3D" id="2.40.50.1020">
    <property type="entry name" value="LytTr DNA-binding domain"/>
    <property type="match status" value="1"/>
</dbReference>
<dbReference type="Pfam" id="PF04397">
    <property type="entry name" value="LytTR"/>
    <property type="match status" value="1"/>
</dbReference>
<feature type="modified residue" description="4-aspartylphosphate" evidence="2">
    <location>
        <position position="55"/>
    </location>
</feature>
<protein>
    <submittedName>
        <fullName evidence="5">LytTR family DNA-binding domain-containing protein</fullName>
    </submittedName>
</protein>
<evidence type="ECO:0000259" key="3">
    <source>
        <dbReference type="PROSITE" id="PS50110"/>
    </source>
</evidence>
<organism evidence="5 6">
    <name type="scientific">Chitinophaga rhizophila</name>
    <dbReference type="NCBI Taxonomy" id="2866212"/>
    <lineage>
        <taxon>Bacteria</taxon>
        <taxon>Pseudomonadati</taxon>
        <taxon>Bacteroidota</taxon>
        <taxon>Chitinophagia</taxon>
        <taxon>Chitinophagales</taxon>
        <taxon>Chitinophagaceae</taxon>
        <taxon>Chitinophaga</taxon>
    </lineage>
</organism>
<dbReference type="PROSITE" id="PS50110">
    <property type="entry name" value="RESPONSE_REGULATORY"/>
    <property type="match status" value="1"/>
</dbReference>
<keyword evidence="6" id="KW-1185">Reference proteome</keyword>
<sequence length="237" mass="26770">MTMRCIAVDDEPLALELLEDNIRQVPFLELVATCADAFEAIKVLQENTVDLIFLDIQMPGLTGLQFIQSLSHKPMIILITAYEKYALEGFELDVTDYLVKPVSLPRFIKACNKARELYQLRHQTAAAAPGILPEFFFVNSDYSLLKINIAEIIWIEALKDYIRIHLTGSAKPVVTRLPLKQVEEQLPQARFIRIHKSYIIAVAHITAIRKNSVFIGTMELPVGDNYRETVAALTGTK</sequence>
<dbReference type="InterPro" id="IPR007492">
    <property type="entry name" value="LytTR_DNA-bd_dom"/>
</dbReference>
<dbReference type="PANTHER" id="PTHR48111">
    <property type="entry name" value="REGULATOR OF RPOS"/>
    <property type="match status" value="1"/>
</dbReference>
<evidence type="ECO:0000256" key="2">
    <source>
        <dbReference type="PROSITE-ProRule" id="PRU00169"/>
    </source>
</evidence>
<dbReference type="Proteomes" id="UP000812961">
    <property type="component" value="Unassembled WGS sequence"/>
</dbReference>
<dbReference type="Gene3D" id="3.40.50.2300">
    <property type="match status" value="1"/>
</dbReference>
<proteinExistence type="predicted"/>
<dbReference type="InterPro" id="IPR039420">
    <property type="entry name" value="WalR-like"/>
</dbReference>
<name>A0ABS7GJR1_9BACT</name>